<dbReference type="EC" id="2.7.7.2" evidence="14"/>
<dbReference type="InterPro" id="IPR014729">
    <property type="entry name" value="Rossmann-like_a/b/a_fold"/>
</dbReference>
<dbReference type="GO" id="GO:0008531">
    <property type="term" value="F:riboflavin kinase activity"/>
    <property type="evidence" value="ECO:0007669"/>
    <property type="project" value="UniProtKB-UniRule"/>
</dbReference>
<dbReference type="EMBL" id="AZEF01000027">
    <property type="protein sequence ID" value="KRL01289.1"/>
    <property type="molecule type" value="Genomic_DNA"/>
</dbReference>
<evidence type="ECO:0000256" key="10">
    <source>
        <dbReference type="ARBA" id="ARBA00022840"/>
    </source>
</evidence>
<dbReference type="GO" id="GO:0006747">
    <property type="term" value="P:FAD biosynthetic process"/>
    <property type="evidence" value="ECO:0007669"/>
    <property type="project" value="UniProtKB-UniRule"/>
</dbReference>
<dbReference type="AlphaFoldDB" id="A0A0R1M0Y3"/>
<dbReference type="RefSeq" id="WP_057744620.1">
    <property type="nucleotide sequence ID" value="NZ_AZEF01000027.1"/>
</dbReference>
<evidence type="ECO:0000256" key="6">
    <source>
        <dbReference type="ARBA" id="ARBA00022695"/>
    </source>
</evidence>
<dbReference type="Gene3D" id="2.40.30.30">
    <property type="entry name" value="Riboflavin kinase-like"/>
    <property type="match status" value="1"/>
</dbReference>
<dbReference type="InterPro" id="IPR015864">
    <property type="entry name" value="FAD_synthase"/>
</dbReference>
<proteinExistence type="inferred from homology"/>
<name>A0A0R1M0Y3_9LACO</name>
<dbReference type="InterPro" id="IPR015865">
    <property type="entry name" value="Riboflavin_kinase_bac/euk"/>
</dbReference>
<dbReference type="UniPathway" id="UPA00277">
    <property type="reaction ID" value="UER00407"/>
</dbReference>
<dbReference type="NCBIfam" id="TIGR00125">
    <property type="entry name" value="cyt_tran_rel"/>
    <property type="match status" value="1"/>
</dbReference>
<dbReference type="Pfam" id="PF01687">
    <property type="entry name" value="Flavokinase"/>
    <property type="match status" value="1"/>
</dbReference>
<sequence length="311" mass="34950">MQVIYLDEPFNSKTIYPGPIVLALGFFDGVHLGHQRVIEKAKQEAQKKGIKLAIMTLDRHPSIAFQGVPQTSVKYLTPLKRKLELFVKLGADITYVVALNDKIVPMGPQEFVDKYMVGLNAVTVVAGADYTYGKKEIANMTTLADYGRDRFKIITIPHLKKAGFKVGSTTIRQDIDEGKLRDANKLLGYIYQTSGVVVHGKQRGRKLGYPTINLRIPTDERIPGEGIYAVKVRIIGKTVIGMASIGRNETFGVGQQQTVEINLLAFSEMVYGEQVVVEWYCKLREQVRFPNAQSLILQLEHDKQATERYFE</sequence>
<dbReference type="FunFam" id="3.40.50.620:FF:000021">
    <property type="entry name" value="Riboflavin biosynthesis protein"/>
    <property type="match status" value="1"/>
</dbReference>
<dbReference type="SMART" id="SM00904">
    <property type="entry name" value="Flavokinase"/>
    <property type="match status" value="1"/>
</dbReference>
<evidence type="ECO:0000256" key="13">
    <source>
        <dbReference type="ARBA" id="ARBA00049494"/>
    </source>
</evidence>
<dbReference type="PANTHER" id="PTHR22749">
    <property type="entry name" value="RIBOFLAVIN KINASE/FMN ADENYLYLTRANSFERASE"/>
    <property type="match status" value="1"/>
</dbReference>
<dbReference type="GO" id="GO:0005524">
    <property type="term" value="F:ATP binding"/>
    <property type="evidence" value="ECO:0007669"/>
    <property type="project" value="UniProtKB-UniRule"/>
</dbReference>
<dbReference type="PATRIC" id="fig|1423731.3.peg.1470"/>
<protein>
    <recommendedName>
        <fullName evidence="14">Riboflavin biosynthesis protein</fullName>
    </recommendedName>
    <domain>
        <recommendedName>
            <fullName evidence="14">Riboflavin kinase</fullName>
            <ecNumber evidence="14">2.7.1.26</ecNumber>
        </recommendedName>
        <alternativeName>
            <fullName evidence="14">Flavokinase</fullName>
        </alternativeName>
    </domain>
    <domain>
        <recommendedName>
            <fullName evidence="14">FMN adenylyltransferase</fullName>
            <ecNumber evidence="14">2.7.7.2</ecNumber>
        </recommendedName>
        <alternativeName>
            <fullName evidence="14">FAD pyrophosphorylase</fullName>
        </alternativeName>
        <alternativeName>
            <fullName evidence="14">FAD synthase</fullName>
        </alternativeName>
    </domain>
</protein>
<evidence type="ECO:0000256" key="14">
    <source>
        <dbReference type="PIRNR" id="PIRNR004491"/>
    </source>
</evidence>
<dbReference type="InterPro" id="IPR023468">
    <property type="entry name" value="Riboflavin_kinase"/>
</dbReference>
<evidence type="ECO:0000256" key="4">
    <source>
        <dbReference type="ARBA" id="ARBA00022643"/>
    </source>
</evidence>
<dbReference type="Pfam" id="PF06574">
    <property type="entry name" value="FAD_syn"/>
    <property type="match status" value="1"/>
</dbReference>
<dbReference type="GO" id="GO:0009231">
    <property type="term" value="P:riboflavin biosynthetic process"/>
    <property type="evidence" value="ECO:0007669"/>
    <property type="project" value="InterPro"/>
</dbReference>
<evidence type="ECO:0000256" key="3">
    <source>
        <dbReference type="ARBA" id="ARBA00022630"/>
    </source>
</evidence>
<feature type="domain" description="Riboflavin kinase" evidence="15">
    <location>
        <begin position="186"/>
        <end position="311"/>
    </location>
</feature>
<organism evidence="16 17">
    <name type="scientific">Liquorilactobacillus capillatus DSM 19910</name>
    <dbReference type="NCBI Taxonomy" id="1423731"/>
    <lineage>
        <taxon>Bacteria</taxon>
        <taxon>Bacillati</taxon>
        <taxon>Bacillota</taxon>
        <taxon>Bacilli</taxon>
        <taxon>Lactobacillales</taxon>
        <taxon>Lactobacillaceae</taxon>
        <taxon>Liquorilactobacillus</taxon>
    </lineage>
</organism>
<evidence type="ECO:0000256" key="2">
    <source>
        <dbReference type="ARBA" id="ARBA00005201"/>
    </source>
</evidence>
<evidence type="ECO:0000313" key="16">
    <source>
        <dbReference type="EMBL" id="KRL01289.1"/>
    </source>
</evidence>
<evidence type="ECO:0000256" key="5">
    <source>
        <dbReference type="ARBA" id="ARBA00022679"/>
    </source>
</evidence>
<dbReference type="PIRSF" id="PIRSF004491">
    <property type="entry name" value="FAD_Synth"/>
    <property type="match status" value="1"/>
</dbReference>
<keyword evidence="5 14" id="KW-0808">Transferase</keyword>
<evidence type="ECO:0000259" key="15">
    <source>
        <dbReference type="SMART" id="SM00904"/>
    </source>
</evidence>
<keyword evidence="7 14" id="KW-0547">Nucleotide-binding</keyword>
<dbReference type="InterPro" id="IPR002606">
    <property type="entry name" value="Riboflavin_kinase_bac"/>
</dbReference>
<keyword evidence="6 14" id="KW-0548">Nucleotidyltransferase</keyword>
<gene>
    <name evidence="16" type="ORF">FC81_GL001431</name>
</gene>
<dbReference type="EC" id="2.7.1.26" evidence="14"/>
<comment type="caution">
    <text evidence="16">The sequence shown here is derived from an EMBL/GenBank/DDBJ whole genome shotgun (WGS) entry which is preliminary data.</text>
</comment>
<dbReference type="Gene3D" id="3.40.50.620">
    <property type="entry name" value="HUPs"/>
    <property type="match status" value="1"/>
</dbReference>
<keyword evidence="3 14" id="KW-0285">Flavoprotein</keyword>
<evidence type="ECO:0000256" key="1">
    <source>
        <dbReference type="ARBA" id="ARBA00004726"/>
    </source>
</evidence>
<keyword evidence="9 14" id="KW-0274">FAD</keyword>
<evidence type="ECO:0000256" key="12">
    <source>
        <dbReference type="ARBA" id="ARBA00047880"/>
    </source>
</evidence>
<dbReference type="CDD" id="cd02064">
    <property type="entry name" value="FAD_synthetase_N"/>
    <property type="match status" value="1"/>
</dbReference>
<evidence type="ECO:0000256" key="9">
    <source>
        <dbReference type="ARBA" id="ARBA00022827"/>
    </source>
</evidence>
<dbReference type="GO" id="GO:0009398">
    <property type="term" value="P:FMN biosynthetic process"/>
    <property type="evidence" value="ECO:0007669"/>
    <property type="project" value="UniProtKB-UniRule"/>
</dbReference>
<dbReference type="Proteomes" id="UP000051621">
    <property type="component" value="Unassembled WGS sequence"/>
</dbReference>
<accession>A0A0R1M0Y3</accession>
<dbReference type="OrthoDB" id="9803667at2"/>
<comment type="catalytic activity">
    <reaction evidence="13 14">
        <text>FMN + ATP + H(+) = FAD + diphosphate</text>
        <dbReference type="Rhea" id="RHEA:17237"/>
        <dbReference type="ChEBI" id="CHEBI:15378"/>
        <dbReference type="ChEBI" id="CHEBI:30616"/>
        <dbReference type="ChEBI" id="CHEBI:33019"/>
        <dbReference type="ChEBI" id="CHEBI:57692"/>
        <dbReference type="ChEBI" id="CHEBI:58210"/>
        <dbReference type="EC" id="2.7.7.2"/>
    </reaction>
</comment>
<dbReference type="UniPathway" id="UPA00276">
    <property type="reaction ID" value="UER00406"/>
</dbReference>
<dbReference type="SUPFAM" id="SSF82114">
    <property type="entry name" value="Riboflavin kinase-like"/>
    <property type="match status" value="1"/>
</dbReference>
<keyword evidence="17" id="KW-1185">Reference proteome</keyword>
<keyword evidence="8 14" id="KW-0418">Kinase</keyword>
<evidence type="ECO:0000256" key="11">
    <source>
        <dbReference type="ARBA" id="ARBA00023268"/>
    </source>
</evidence>
<evidence type="ECO:0000256" key="7">
    <source>
        <dbReference type="ARBA" id="ARBA00022741"/>
    </source>
</evidence>
<dbReference type="STRING" id="1423731.FC81_GL001431"/>
<dbReference type="NCBIfam" id="TIGR00083">
    <property type="entry name" value="ribF"/>
    <property type="match status" value="1"/>
</dbReference>
<keyword evidence="10 14" id="KW-0067">ATP-binding</keyword>
<comment type="similarity">
    <text evidence="14">Belongs to the ribF family.</text>
</comment>
<dbReference type="InterPro" id="IPR004821">
    <property type="entry name" value="Cyt_trans-like"/>
</dbReference>
<comment type="catalytic activity">
    <reaction evidence="12 14">
        <text>riboflavin + ATP = FMN + ADP + H(+)</text>
        <dbReference type="Rhea" id="RHEA:14357"/>
        <dbReference type="ChEBI" id="CHEBI:15378"/>
        <dbReference type="ChEBI" id="CHEBI:30616"/>
        <dbReference type="ChEBI" id="CHEBI:57986"/>
        <dbReference type="ChEBI" id="CHEBI:58210"/>
        <dbReference type="ChEBI" id="CHEBI:456216"/>
        <dbReference type="EC" id="2.7.1.26"/>
    </reaction>
</comment>
<comment type="pathway">
    <text evidence="1 14">Cofactor biosynthesis; FAD biosynthesis; FAD from FMN: step 1/1.</text>
</comment>
<keyword evidence="4 14" id="KW-0288">FMN</keyword>
<keyword evidence="11" id="KW-0511">Multifunctional enzyme</keyword>
<dbReference type="SUPFAM" id="SSF52374">
    <property type="entry name" value="Nucleotidylyl transferase"/>
    <property type="match status" value="1"/>
</dbReference>
<dbReference type="InterPro" id="IPR023465">
    <property type="entry name" value="Riboflavin_kinase_dom_sf"/>
</dbReference>
<comment type="pathway">
    <text evidence="2 14">Cofactor biosynthesis; FMN biosynthesis; FMN from riboflavin (ATP route): step 1/1.</text>
</comment>
<dbReference type="GO" id="GO:0003919">
    <property type="term" value="F:FMN adenylyltransferase activity"/>
    <property type="evidence" value="ECO:0007669"/>
    <property type="project" value="UniProtKB-UniRule"/>
</dbReference>
<reference evidence="16 17" key="1">
    <citation type="journal article" date="2015" name="Genome Announc.">
        <title>Expanding the biotechnology potential of lactobacilli through comparative genomics of 213 strains and associated genera.</title>
        <authorList>
            <person name="Sun Z."/>
            <person name="Harris H.M."/>
            <person name="McCann A."/>
            <person name="Guo C."/>
            <person name="Argimon S."/>
            <person name="Zhang W."/>
            <person name="Yang X."/>
            <person name="Jeffery I.B."/>
            <person name="Cooney J.C."/>
            <person name="Kagawa T.F."/>
            <person name="Liu W."/>
            <person name="Song Y."/>
            <person name="Salvetti E."/>
            <person name="Wrobel A."/>
            <person name="Rasinkangas P."/>
            <person name="Parkhill J."/>
            <person name="Rea M.C."/>
            <person name="O'Sullivan O."/>
            <person name="Ritari J."/>
            <person name="Douillard F.P."/>
            <person name="Paul Ross R."/>
            <person name="Yang R."/>
            <person name="Briner A.E."/>
            <person name="Felis G.E."/>
            <person name="de Vos W.M."/>
            <person name="Barrangou R."/>
            <person name="Klaenhammer T.R."/>
            <person name="Caufield P.W."/>
            <person name="Cui Y."/>
            <person name="Zhang H."/>
            <person name="O'Toole P.W."/>
        </authorList>
    </citation>
    <scope>NUCLEOTIDE SEQUENCE [LARGE SCALE GENOMIC DNA]</scope>
    <source>
        <strain evidence="16 17">DSM 19910</strain>
    </source>
</reference>
<dbReference type="PANTHER" id="PTHR22749:SF6">
    <property type="entry name" value="RIBOFLAVIN KINASE"/>
    <property type="match status" value="1"/>
</dbReference>
<evidence type="ECO:0000256" key="8">
    <source>
        <dbReference type="ARBA" id="ARBA00022777"/>
    </source>
</evidence>
<evidence type="ECO:0000313" key="17">
    <source>
        <dbReference type="Proteomes" id="UP000051621"/>
    </source>
</evidence>